<reference evidence="1" key="2">
    <citation type="journal article" date="2015" name="Fish Shellfish Immunol.">
        <title>Early steps in the European eel (Anguilla anguilla)-Vibrio vulnificus interaction in the gills: Role of the RtxA13 toxin.</title>
        <authorList>
            <person name="Callol A."/>
            <person name="Pajuelo D."/>
            <person name="Ebbesson L."/>
            <person name="Teles M."/>
            <person name="MacKenzie S."/>
            <person name="Amaro C."/>
        </authorList>
    </citation>
    <scope>NUCLEOTIDE SEQUENCE</scope>
</reference>
<evidence type="ECO:0000313" key="1">
    <source>
        <dbReference type="EMBL" id="JAH77614.1"/>
    </source>
</evidence>
<dbReference type="EMBL" id="GBXM01030963">
    <property type="protein sequence ID" value="JAH77614.1"/>
    <property type="molecule type" value="Transcribed_RNA"/>
</dbReference>
<protein>
    <submittedName>
        <fullName evidence="1">Uncharacterized protein</fullName>
    </submittedName>
</protein>
<proteinExistence type="predicted"/>
<accession>A0A0E9VHK3</accession>
<sequence>MKGDAVVLLVPLHLQSVIRNFPLANTTNFNVLNNL</sequence>
<reference evidence="1" key="1">
    <citation type="submission" date="2014-11" db="EMBL/GenBank/DDBJ databases">
        <authorList>
            <person name="Amaro Gonzalez C."/>
        </authorList>
    </citation>
    <scope>NUCLEOTIDE SEQUENCE</scope>
</reference>
<dbReference type="AlphaFoldDB" id="A0A0E9VHK3"/>
<name>A0A0E9VHK3_ANGAN</name>
<organism evidence="1">
    <name type="scientific">Anguilla anguilla</name>
    <name type="common">European freshwater eel</name>
    <name type="synonym">Muraena anguilla</name>
    <dbReference type="NCBI Taxonomy" id="7936"/>
    <lineage>
        <taxon>Eukaryota</taxon>
        <taxon>Metazoa</taxon>
        <taxon>Chordata</taxon>
        <taxon>Craniata</taxon>
        <taxon>Vertebrata</taxon>
        <taxon>Euteleostomi</taxon>
        <taxon>Actinopterygii</taxon>
        <taxon>Neopterygii</taxon>
        <taxon>Teleostei</taxon>
        <taxon>Anguilliformes</taxon>
        <taxon>Anguillidae</taxon>
        <taxon>Anguilla</taxon>
    </lineage>
</organism>